<feature type="non-terminal residue" evidence="2">
    <location>
        <position position="141"/>
    </location>
</feature>
<feature type="non-terminal residue" evidence="2">
    <location>
        <position position="1"/>
    </location>
</feature>
<organism evidence="2">
    <name type="scientific">Anthurium amnicola</name>
    <dbReference type="NCBI Taxonomy" id="1678845"/>
    <lineage>
        <taxon>Eukaryota</taxon>
        <taxon>Viridiplantae</taxon>
        <taxon>Streptophyta</taxon>
        <taxon>Embryophyta</taxon>
        <taxon>Tracheophyta</taxon>
        <taxon>Spermatophyta</taxon>
        <taxon>Magnoliopsida</taxon>
        <taxon>Liliopsida</taxon>
        <taxon>Araceae</taxon>
        <taxon>Pothoideae</taxon>
        <taxon>Potheae</taxon>
        <taxon>Anthurium</taxon>
    </lineage>
</organism>
<gene>
    <name evidence="2" type="primary">AOC2</name>
    <name evidence="2" type="ORF">g.27945</name>
</gene>
<dbReference type="EMBL" id="GDJX01010781">
    <property type="protein sequence ID" value="JAT57155.1"/>
    <property type="molecule type" value="Transcribed_RNA"/>
</dbReference>
<reference evidence="2" key="1">
    <citation type="submission" date="2015-07" db="EMBL/GenBank/DDBJ databases">
        <title>Transcriptome Assembly of Anthurium amnicola.</title>
        <authorList>
            <person name="Suzuki J."/>
        </authorList>
    </citation>
    <scope>NUCLEOTIDE SEQUENCE</scope>
</reference>
<accession>A0A1D1YR78</accession>
<name>A0A1D1YR78_9ARAE</name>
<protein>
    <submittedName>
        <fullName evidence="2">Allene oxide cyclase 2, chloroplastic</fullName>
    </submittedName>
</protein>
<evidence type="ECO:0000313" key="2">
    <source>
        <dbReference type="EMBL" id="JAT57155.1"/>
    </source>
</evidence>
<dbReference type="Gene3D" id="2.40.480.10">
    <property type="entry name" value="Allene oxide cyclase-like"/>
    <property type="match status" value="1"/>
</dbReference>
<feature type="region of interest" description="Disordered" evidence="1">
    <location>
        <begin position="91"/>
        <end position="118"/>
    </location>
</feature>
<evidence type="ECO:0000256" key="1">
    <source>
        <dbReference type="SAM" id="MobiDB-lite"/>
    </source>
</evidence>
<sequence length="141" mass="15374">FIIYRIPTSPEVHQAGAEISLRHCIVPATCCFINLAAMASTALFELAFPSLKLSSSSSNHALPCSTTLAGLHPQKPFLARAQRLVCSFSERSSPVQNRRGAPTPALHTEASPVSTRPGEGKVQEMYVYEMNELDRESPAYL</sequence>
<dbReference type="AlphaFoldDB" id="A0A1D1YR78"/>
<proteinExistence type="predicted"/>
<dbReference type="InterPro" id="IPR044859">
    <property type="entry name" value="Allene_oxi_cyc_Dirigent"/>
</dbReference>